<dbReference type="AlphaFoldDB" id="A0AAE4T770"/>
<evidence type="ECO:0000313" key="2">
    <source>
        <dbReference type="Proteomes" id="UP001189000"/>
    </source>
</evidence>
<sequence>MKKNNLKKLNRSELKNVFGGVDPGEVVPVLTGSYACCSDADPKTGIRQCSSPVYVRFYDELECVDSGTSVTKVG</sequence>
<accession>A0AAE4T770</accession>
<dbReference type="RefSeq" id="WP_260118185.1">
    <property type="nucleotide sequence ID" value="NZ_JBJDLO010000002.1"/>
</dbReference>
<organism evidence="1 2">
    <name type="scientific">Elizabethkingia anophelis</name>
    <dbReference type="NCBI Taxonomy" id="1117645"/>
    <lineage>
        <taxon>Bacteria</taxon>
        <taxon>Pseudomonadati</taxon>
        <taxon>Bacteroidota</taxon>
        <taxon>Flavobacteriia</taxon>
        <taxon>Flavobacteriales</taxon>
        <taxon>Weeksellaceae</taxon>
        <taxon>Elizabethkingia</taxon>
    </lineage>
</organism>
<name>A0AAE4T770_9FLAO</name>
<reference evidence="1" key="1">
    <citation type="submission" date="2023-02" db="EMBL/GenBank/DDBJ databases">
        <title>Elizabethkingia anophelis draft genomes.</title>
        <authorList>
            <person name="Nicholson A.C."/>
            <person name="Whitney A.M."/>
            <person name="Humrighouse B.W."/>
            <person name="Villarma A."/>
            <person name="Bell M."/>
            <person name="Mcquiston J."/>
        </authorList>
    </citation>
    <scope>NUCLEOTIDE SEQUENCE</scope>
    <source>
        <strain evidence="1">B4955</strain>
    </source>
</reference>
<comment type="caution">
    <text evidence="1">The sequence shown here is derived from an EMBL/GenBank/DDBJ whole genome shotgun (WGS) entry which is preliminary data.</text>
</comment>
<protein>
    <recommendedName>
        <fullName evidence="3">Bacteriocin</fullName>
    </recommendedName>
</protein>
<dbReference type="InterPro" id="IPR058074">
    <property type="entry name" value="Bacteriocin-like"/>
</dbReference>
<evidence type="ECO:0000313" key="1">
    <source>
        <dbReference type="EMBL" id="MDV3665168.1"/>
    </source>
</evidence>
<evidence type="ECO:0008006" key="3">
    <source>
        <dbReference type="Google" id="ProtNLM"/>
    </source>
</evidence>
<dbReference type="Proteomes" id="UP001189000">
    <property type="component" value="Unassembled WGS sequence"/>
</dbReference>
<proteinExistence type="predicted"/>
<dbReference type="NCBIfam" id="NF047798">
    <property type="entry name" value="leader_Chryseo"/>
    <property type="match status" value="1"/>
</dbReference>
<dbReference type="EMBL" id="NWGY01000013">
    <property type="protein sequence ID" value="MDV3665168.1"/>
    <property type="molecule type" value="Genomic_DNA"/>
</dbReference>
<gene>
    <name evidence="1" type="ORF">CMU51_14005</name>
</gene>